<evidence type="ECO:0000256" key="1">
    <source>
        <dbReference type="SAM" id="MobiDB-lite"/>
    </source>
</evidence>
<dbReference type="AlphaFoldDB" id="A0AAV7WAW2"/>
<name>A0AAV7WAW2_PLEWA</name>
<dbReference type="EMBL" id="JANPWB010000002">
    <property type="protein sequence ID" value="KAJ1209460.1"/>
    <property type="molecule type" value="Genomic_DNA"/>
</dbReference>
<feature type="non-terminal residue" evidence="2">
    <location>
        <position position="1"/>
    </location>
</feature>
<evidence type="ECO:0000313" key="2">
    <source>
        <dbReference type="EMBL" id="KAJ1209460.1"/>
    </source>
</evidence>
<feature type="compositionally biased region" description="Basic and acidic residues" evidence="1">
    <location>
        <begin position="40"/>
        <end position="50"/>
    </location>
</feature>
<sequence>LAACTFVTSCSTQALRYECHCTAAPPAFRVCLNRAGGEGPPRELRPESNPDTRTAATERALAHSTAAAGGAGKGRAGAQRLGDDAVTWPPLPVPGSTLRRPGVVPRVPEQLAPGMEATQGSGRRALPRGW</sequence>
<proteinExistence type="predicted"/>
<comment type="caution">
    <text evidence="2">The sequence shown here is derived from an EMBL/GenBank/DDBJ whole genome shotgun (WGS) entry which is preliminary data.</text>
</comment>
<accession>A0AAV7WAW2</accession>
<organism evidence="2 3">
    <name type="scientific">Pleurodeles waltl</name>
    <name type="common">Iberian ribbed newt</name>
    <dbReference type="NCBI Taxonomy" id="8319"/>
    <lineage>
        <taxon>Eukaryota</taxon>
        <taxon>Metazoa</taxon>
        <taxon>Chordata</taxon>
        <taxon>Craniata</taxon>
        <taxon>Vertebrata</taxon>
        <taxon>Euteleostomi</taxon>
        <taxon>Amphibia</taxon>
        <taxon>Batrachia</taxon>
        <taxon>Caudata</taxon>
        <taxon>Salamandroidea</taxon>
        <taxon>Salamandridae</taxon>
        <taxon>Pleurodelinae</taxon>
        <taxon>Pleurodeles</taxon>
    </lineage>
</organism>
<reference evidence="2" key="1">
    <citation type="journal article" date="2022" name="bioRxiv">
        <title>Sequencing and chromosome-scale assembly of the giantPleurodeles waltlgenome.</title>
        <authorList>
            <person name="Brown T."/>
            <person name="Elewa A."/>
            <person name="Iarovenko S."/>
            <person name="Subramanian E."/>
            <person name="Araus A.J."/>
            <person name="Petzold A."/>
            <person name="Susuki M."/>
            <person name="Suzuki K.-i.T."/>
            <person name="Hayashi T."/>
            <person name="Toyoda A."/>
            <person name="Oliveira C."/>
            <person name="Osipova E."/>
            <person name="Leigh N.D."/>
            <person name="Simon A."/>
            <person name="Yun M.H."/>
        </authorList>
    </citation>
    <scope>NUCLEOTIDE SEQUENCE</scope>
    <source>
        <strain evidence="2">20211129_DDA</strain>
        <tissue evidence="2">Liver</tissue>
    </source>
</reference>
<dbReference type="Proteomes" id="UP001066276">
    <property type="component" value="Chromosome 1_2"/>
</dbReference>
<evidence type="ECO:0000313" key="3">
    <source>
        <dbReference type="Proteomes" id="UP001066276"/>
    </source>
</evidence>
<gene>
    <name evidence="2" type="ORF">NDU88_004838</name>
</gene>
<feature type="non-terminal residue" evidence="2">
    <location>
        <position position="130"/>
    </location>
</feature>
<keyword evidence="3" id="KW-1185">Reference proteome</keyword>
<feature type="region of interest" description="Disordered" evidence="1">
    <location>
        <begin position="33"/>
        <end position="130"/>
    </location>
</feature>
<protein>
    <submittedName>
        <fullName evidence="2">Uncharacterized protein</fullName>
    </submittedName>
</protein>